<evidence type="ECO:0000313" key="2">
    <source>
        <dbReference type="Proteomes" id="UP000050761"/>
    </source>
</evidence>
<keyword evidence="2" id="KW-1185">Reference proteome</keyword>
<dbReference type="OrthoDB" id="4217619at2759"/>
<dbReference type="PANTHER" id="PTHR31327:SF3">
    <property type="entry name" value="PDZ DOMAIN-CONTAINING PROTEIN"/>
    <property type="match status" value="1"/>
</dbReference>
<proteinExistence type="predicted"/>
<sequence>MSAVPTEYCETFSVRKPMGARIHKSDCRITHIDTNSVLVGKAFVGDTIVALDGKAIHNVDELHRKLREPSEKVSVKVRHGMWSWCQHRCTTLERIQMDKDTEKVTGRPIDIYFVHNVDTSSIAGVHLRPGDIIREVNDKPVSSKTMLKYYILESIVKNKKVSQSYRVQAHTVSQGLSENKINERRRE</sequence>
<protein>
    <submittedName>
        <fullName evidence="3">PDZ domain-containing protein</fullName>
    </submittedName>
</protein>
<dbReference type="PANTHER" id="PTHR31327">
    <property type="entry name" value="SPERM MEIOSIS PDZ DOMAIN CONTAINING PROTEINS-RELATED"/>
    <property type="match status" value="1"/>
</dbReference>
<evidence type="ECO:0000313" key="3">
    <source>
        <dbReference type="WBParaSite" id="HPBE_0002043001-mRNA-1"/>
    </source>
</evidence>
<dbReference type="SUPFAM" id="SSF50156">
    <property type="entry name" value="PDZ domain-like"/>
    <property type="match status" value="2"/>
</dbReference>
<dbReference type="Proteomes" id="UP000050761">
    <property type="component" value="Unassembled WGS sequence"/>
</dbReference>
<reference evidence="3" key="2">
    <citation type="submission" date="2019-09" db="UniProtKB">
        <authorList>
            <consortium name="WormBaseParasite"/>
        </authorList>
    </citation>
    <scope>IDENTIFICATION</scope>
</reference>
<name>A0A183GDT3_HELPZ</name>
<gene>
    <name evidence="1" type="ORF">HPBE_LOCUS20429</name>
</gene>
<accession>A0A183GDT3</accession>
<organism evidence="2 3">
    <name type="scientific">Heligmosomoides polygyrus</name>
    <name type="common">Parasitic roundworm</name>
    <dbReference type="NCBI Taxonomy" id="6339"/>
    <lineage>
        <taxon>Eukaryota</taxon>
        <taxon>Metazoa</taxon>
        <taxon>Ecdysozoa</taxon>
        <taxon>Nematoda</taxon>
        <taxon>Chromadorea</taxon>
        <taxon>Rhabditida</taxon>
        <taxon>Rhabditina</taxon>
        <taxon>Rhabditomorpha</taxon>
        <taxon>Strongyloidea</taxon>
        <taxon>Heligmosomidae</taxon>
        <taxon>Heligmosomoides</taxon>
    </lineage>
</organism>
<dbReference type="InterPro" id="IPR036034">
    <property type="entry name" value="PDZ_sf"/>
</dbReference>
<evidence type="ECO:0000313" key="1">
    <source>
        <dbReference type="EMBL" id="VDP19885.1"/>
    </source>
</evidence>
<dbReference type="InterPro" id="IPR040264">
    <property type="entry name" value="T15H9.4-like"/>
</dbReference>
<reference evidence="1 2" key="1">
    <citation type="submission" date="2018-11" db="EMBL/GenBank/DDBJ databases">
        <authorList>
            <consortium name="Pathogen Informatics"/>
        </authorList>
    </citation>
    <scope>NUCLEOTIDE SEQUENCE [LARGE SCALE GENOMIC DNA]</scope>
</reference>
<dbReference type="AlphaFoldDB" id="A0A183GDT3"/>
<dbReference type="WBParaSite" id="HPBE_0002043001-mRNA-1">
    <property type="protein sequence ID" value="HPBE_0002043001-mRNA-1"/>
    <property type="gene ID" value="HPBE_0002043001"/>
</dbReference>
<dbReference type="EMBL" id="UZAH01032139">
    <property type="protein sequence ID" value="VDP19885.1"/>
    <property type="molecule type" value="Genomic_DNA"/>
</dbReference>
<accession>A0A3P8CMR8</accession>